<evidence type="ECO:0000313" key="4">
    <source>
        <dbReference type="Proteomes" id="UP000198372"/>
    </source>
</evidence>
<feature type="compositionally biased region" description="Basic and acidic residues" evidence="1">
    <location>
        <begin position="1048"/>
        <end position="1068"/>
    </location>
</feature>
<feature type="region of interest" description="Disordered" evidence="1">
    <location>
        <begin position="1019"/>
        <end position="1197"/>
    </location>
</feature>
<dbReference type="EMBL" id="FMSP01000021">
    <property type="protein sequence ID" value="SCV74468.1"/>
    <property type="molecule type" value="Genomic_DNA"/>
</dbReference>
<keyword evidence="2" id="KW-0812">Transmembrane</keyword>
<dbReference type="STRING" id="269621.A0A238FTB2"/>
<organism evidence="3 4">
    <name type="scientific">Microbotryum intermedium</name>
    <dbReference type="NCBI Taxonomy" id="269621"/>
    <lineage>
        <taxon>Eukaryota</taxon>
        <taxon>Fungi</taxon>
        <taxon>Dikarya</taxon>
        <taxon>Basidiomycota</taxon>
        <taxon>Pucciniomycotina</taxon>
        <taxon>Microbotryomycetes</taxon>
        <taxon>Microbotryales</taxon>
        <taxon>Microbotryaceae</taxon>
        <taxon>Microbotryum</taxon>
    </lineage>
</organism>
<feature type="compositionally biased region" description="Acidic residues" evidence="1">
    <location>
        <begin position="1087"/>
        <end position="1114"/>
    </location>
</feature>
<dbReference type="AlphaFoldDB" id="A0A238FTB2"/>
<feature type="region of interest" description="Disordered" evidence="1">
    <location>
        <begin position="1"/>
        <end position="44"/>
    </location>
</feature>
<name>A0A238FTB2_9BASI</name>
<keyword evidence="2" id="KW-0472">Membrane</keyword>
<evidence type="ECO:0000256" key="1">
    <source>
        <dbReference type="SAM" id="MobiDB-lite"/>
    </source>
</evidence>
<proteinExistence type="predicted"/>
<evidence type="ECO:0000313" key="3">
    <source>
        <dbReference type="EMBL" id="SCV74468.1"/>
    </source>
</evidence>
<accession>A0A238FTB2</accession>
<protein>
    <submittedName>
        <fullName evidence="3">BQ2448_8107 protein</fullName>
    </submittedName>
</protein>
<evidence type="ECO:0000256" key="2">
    <source>
        <dbReference type="SAM" id="Phobius"/>
    </source>
</evidence>
<dbReference type="PANTHER" id="PTHR33604:SF3">
    <property type="entry name" value="OSJNBA0004B13.7 PROTEIN"/>
    <property type="match status" value="1"/>
</dbReference>
<sequence length="1197" mass="132782">MSGLGMQDPRRSLTNGAANGTKPREGSLSRRRRESSSSISLSRRLTGKTLLPSTRRVSYILMRVAAALVIVLLIYWIFADRQPLSKSETLKTKWWESDSLDRNQLLPKPAMLPKPPRPKPVPEMSHSLAQITRMSSTFKQISPSDWTAVVHISTAAQYPLLSTLIPSLLRQAVAPNRIILFAVKGLAPPIAKFGPSVSVQAYPPGRPPIVAFLEAVVPAVTTESILFVDGHLDHIDTNYVPRLLHASGTKEYRASLLASGGLLLPTSLDAPPTQCHGAGSSSRRDVDEQLHHQRSKRIHIPTSPFLFQASWMKAISNGVRTDIEIEAAIPLGLWTKAGIPAYALPVPLFTSLGPHVVPKLASSTFGCERLKRALQGVGTDRRIGPLFRAEAVGGGGLGFASSQAYGSKAIDDPFVAGKLFARDLGAIVILLSGEEELADASVLACGLAQENDVRVYVADLPRGKRAGGKRVLFDDADTGAHCHMDVHPLGSGKEGDSVSLAVLDELDSVGRVAVAIYLSDGHRGREFEEVLKWNRGILGKGRGGRRRAKKEMEAEKATVIISLDKHEMQLADWIAALPLDALRRKSDTVLTCVAAMGLGSLMPDTCSNRTDWHTPRIDISVVTNNRPASLHRLLSSLQSAHYFGDEVPLYLNLEQTADAVTQRLASDLDWPYGTVTVRHRIVLGGLMQAIVESWYPASNDTYGVFLEDDVEVSPMFYGWLKMTILYYRYSMAMRDRSTRLFGVSLYQQKFFELRPEGRQPFDAHLLFESLALDPTLPYLSQIPCSWGAVYFPEVWREFHLYLALRLSEMALPIADQIVPEIRSNKWPQSWKKYIIELVYLRGYVMLYPNYANYSSLSTNHVEKGTHIKEALAVGSKTRAQYEVPLMTRQESLLALPSGRLPSYETLPIIDLWGMVATDDDIIERGWQSAALLDSCPVPFRLDVPPSHNARELLCAKDYERVNRYVEAQPLAGSMKDMKARREKEAQQILRDREAQANDRIAAALAKADAVAQGTVRERPMMVPHPDHGLERVEDPPRAPVLRQPGETVEAHREEQEELARTADADAEYRQSPPIFEKYTPRRPPQVEDLDQGESDGEEIQDVVDVDRPEEDEAPSSDSHSVSEQEVIPDIFETPRPPAVYPDVEEDPDVSDSTEEGQDDEAGTDNTGDADEEVVHFVPRDRPKTPDWELEGDAANQE</sequence>
<feature type="compositionally biased region" description="Acidic residues" evidence="1">
    <location>
        <begin position="1142"/>
        <end position="1171"/>
    </location>
</feature>
<dbReference type="InterPro" id="IPR029044">
    <property type="entry name" value="Nucleotide-diphossugar_trans"/>
</dbReference>
<dbReference type="OrthoDB" id="2538272at2759"/>
<feature type="compositionally biased region" description="Basic and acidic residues" evidence="1">
    <location>
        <begin position="1172"/>
        <end position="1186"/>
    </location>
</feature>
<keyword evidence="4" id="KW-1185">Reference proteome</keyword>
<keyword evidence="2" id="KW-1133">Transmembrane helix</keyword>
<feature type="compositionally biased region" description="Basic and acidic residues" evidence="1">
    <location>
        <begin position="1019"/>
        <end position="1036"/>
    </location>
</feature>
<reference evidence="4" key="1">
    <citation type="submission" date="2016-09" db="EMBL/GenBank/DDBJ databases">
        <authorList>
            <person name="Jeantristanb JTB J.-T."/>
            <person name="Ricardo R."/>
        </authorList>
    </citation>
    <scope>NUCLEOTIDE SEQUENCE [LARGE SCALE GENOMIC DNA]</scope>
</reference>
<dbReference type="Gene3D" id="3.90.550.10">
    <property type="entry name" value="Spore Coat Polysaccharide Biosynthesis Protein SpsA, Chain A"/>
    <property type="match status" value="1"/>
</dbReference>
<dbReference type="SUPFAM" id="SSF53448">
    <property type="entry name" value="Nucleotide-diphospho-sugar transferases"/>
    <property type="match status" value="1"/>
</dbReference>
<feature type="transmembrane region" description="Helical" evidence="2">
    <location>
        <begin position="60"/>
        <end position="78"/>
    </location>
</feature>
<dbReference type="Proteomes" id="UP000198372">
    <property type="component" value="Unassembled WGS sequence"/>
</dbReference>
<dbReference type="PANTHER" id="PTHR33604">
    <property type="entry name" value="OSJNBA0004B13.7 PROTEIN"/>
    <property type="match status" value="1"/>
</dbReference>
<gene>
    <name evidence="3" type="ORF">BQ2448_8107</name>
</gene>